<dbReference type="Gene3D" id="3.30.1150.10">
    <property type="match status" value="1"/>
</dbReference>
<dbReference type="EMBL" id="VLLK01000001">
    <property type="protein sequence ID" value="TWJ08915.1"/>
    <property type="molecule type" value="Genomic_DNA"/>
</dbReference>
<keyword evidence="3" id="KW-1133">Transmembrane helix</keyword>
<organism evidence="7 8">
    <name type="scientific">Altererythrobacter ishigakiensis</name>
    <dbReference type="NCBI Taxonomy" id="476157"/>
    <lineage>
        <taxon>Bacteria</taxon>
        <taxon>Pseudomonadati</taxon>
        <taxon>Pseudomonadota</taxon>
        <taxon>Alphaproteobacteria</taxon>
        <taxon>Sphingomonadales</taxon>
        <taxon>Erythrobacteraceae</taxon>
        <taxon>Altererythrobacter</taxon>
    </lineage>
</organism>
<evidence type="ECO:0000256" key="1">
    <source>
        <dbReference type="ARBA" id="ARBA00004167"/>
    </source>
</evidence>
<evidence type="ECO:0000256" key="5">
    <source>
        <dbReference type="SAM" id="SignalP"/>
    </source>
</evidence>
<dbReference type="NCBIfam" id="TIGR01352">
    <property type="entry name" value="tonB_Cterm"/>
    <property type="match status" value="1"/>
</dbReference>
<keyword evidence="4" id="KW-0472">Membrane</keyword>
<reference evidence="7 8" key="1">
    <citation type="submission" date="2019-07" db="EMBL/GenBank/DDBJ databases">
        <title>Genomic Encyclopedia of Archaeal and Bacterial Type Strains, Phase II (KMG-II): from individual species to whole genera.</title>
        <authorList>
            <person name="Goeker M."/>
        </authorList>
    </citation>
    <scope>NUCLEOTIDE SEQUENCE [LARGE SCALE GENOMIC DNA]</scope>
    <source>
        <strain evidence="7 8">ATCC BAA-2084</strain>
    </source>
</reference>
<feature type="chain" id="PRO_5022090466" evidence="5">
    <location>
        <begin position="24"/>
        <end position="162"/>
    </location>
</feature>
<keyword evidence="2" id="KW-0812">Transmembrane</keyword>
<keyword evidence="8" id="KW-1185">Reference proteome</keyword>
<sequence>MKTFMNTTIAVALSFAAASPAFAGEQEIVVQSQAAMQEWQQDVGNALDRRLVNAARQTRTATVSGIVQLRFTLDGAGMPHNIEVVNSSGDGRTDFVAKRAVRGLTQLADAPVADAESQTFQANIIFADNADTHKKLAKALTASEQARFARADSESSVISFGL</sequence>
<dbReference type="AlphaFoldDB" id="A0A562UTH7"/>
<dbReference type="GO" id="GO:0016020">
    <property type="term" value="C:membrane"/>
    <property type="evidence" value="ECO:0007669"/>
    <property type="project" value="UniProtKB-SubCell"/>
</dbReference>
<evidence type="ECO:0000256" key="2">
    <source>
        <dbReference type="ARBA" id="ARBA00022692"/>
    </source>
</evidence>
<evidence type="ECO:0000313" key="7">
    <source>
        <dbReference type="EMBL" id="TWJ08915.1"/>
    </source>
</evidence>
<dbReference type="InterPro" id="IPR037682">
    <property type="entry name" value="TonB_C"/>
</dbReference>
<protein>
    <submittedName>
        <fullName evidence="7">TonB family protein</fullName>
    </submittedName>
</protein>
<comment type="caution">
    <text evidence="7">The sequence shown here is derived from an EMBL/GenBank/DDBJ whole genome shotgun (WGS) entry which is preliminary data.</text>
</comment>
<name>A0A562UTH7_9SPHN</name>
<evidence type="ECO:0000259" key="6">
    <source>
        <dbReference type="PROSITE" id="PS52015"/>
    </source>
</evidence>
<dbReference type="OrthoDB" id="7428616at2"/>
<dbReference type="Proteomes" id="UP000320547">
    <property type="component" value="Unassembled WGS sequence"/>
</dbReference>
<comment type="subcellular location">
    <subcellularLocation>
        <location evidence="1">Membrane</location>
        <topology evidence="1">Single-pass membrane protein</topology>
    </subcellularLocation>
</comment>
<keyword evidence="5" id="KW-0732">Signal</keyword>
<dbReference type="STRING" id="476157.GCA_001663155_00209"/>
<gene>
    <name evidence="7" type="ORF">JN10_0535</name>
</gene>
<dbReference type="SUPFAM" id="SSF74653">
    <property type="entry name" value="TolA/TonB C-terminal domain"/>
    <property type="match status" value="1"/>
</dbReference>
<dbReference type="GO" id="GO:0055085">
    <property type="term" value="P:transmembrane transport"/>
    <property type="evidence" value="ECO:0007669"/>
    <property type="project" value="InterPro"/>
</dbReference>
<feature type="domain" description="TonB C-terminal" evidence="6">
    <location>
        <begin position="39"/>
        <end position="135"/>
    </location>
</feature>
<dbReference type="InterPro" id="IPR006260">
    <property type="entry name" value="TonB/TolA_C"/>
</dbReference>
<evidence type="ECO:0000313" key="8">
    <source>
        <dbReference type="Proteomes" id="UP000320547"/>
    </source>
</evidence>
<evidence type="ECO:0000256" key="3">
    <source>
        <dbReference type="ARBA" id="ARBA00022989"/>
    </source>
</evidence>
<evidence type="ECO:0000256" key="4">
    <source>
        <dbReference type="ARBA" id="ARBA00023136"/>
    </source>
</evidence>
<dbReference type="PROSITE" id="PS52015">
    <property type="entry name" value="TONB_CTD"/>
    <property type="match status" value="1"/>
</dbReference>
<feature type="signal peptide" evidence="5">
    <location>
        <begin position="1"/>
        <end position="23"/>
    </location>
</feature>
<accession>A0A562UTH7</accession>
<proteinExistence type="predicted"/>
<dbReference type="RefSeq" id="WP_144573552.1">
    <property type="nucleotide sequence ID" value="NZ_CP015963.1"/>
</dbReference>